<organism evidence="2 3">
    <name type="scientific">Fluviispira multicolorata</name>
    <dbReference type="NCBI Taxonomy" id="2654512"/>
    <lineage>
        <taxon>Bacteria</taxon>
        <taxon>Pseudomonadati</taxon>
        <taxon>Bdellovibrionota</taxon>
        <taxon>Oligoflexia</taxon>
        <taxon>Silvanigrellales</taxon>
        <taxon>Silvanigrellaceae</taxon>
        <taxon>Fluviispira</taxon>
    </lineage>
</organism>
<name>A0A833JDY9_9BACT</name>
<evidence type="ECO:0008006" key="4">
    <source>
        <dbReference type="Google" id="ProtNLM"/>
    </source>
</evidence>
<evidence type="ECO:0000256" key="1">
    <source>
        <dbReference type="SAM" id="SignalP"/>
    </source>
</evidence>
<gene>
    <name evidence="2" type="ORF">GCL57_11525</name>
</gene>
<accession>A0A833JDY9</accession>
<feature type="chain" id="PRO_5032958612" description="Lipoprotein" evidence="1">
    <location>
        <begin position="25"/>
        <end position="240"/>
    </location>
</feature>
<reference evidence="2 3" key="1">
    <citation type="submission" date="2019-10" db="EMBL/GenBank/DDBJ databases">
        <title>New genus of Silvanigrellaceae.</title>
        <authorList>
            <person name="Pitt A."/>
            <person name="Hahn M.W."/>
        </authorList>
    </citation>
    <scope>NUCLEOTIDE SEQUENCE [LARGE SCALE GENOMIC DNA]</scope>
    <source>
        <strain evidence="2 3">33A1-SZDP</strain>
    </source>
</reference>
<comment type="caution">
    <text evidence="2">The sequence shown here is derived from an EMBL/GenBank/DDBJ whole genome shotgun (WGS) entry which is preliminary data.</text>
</comment>
<feature type="signal peptide" evidence="1">
    <location>
        <begin position="1"/>
        <end position="24"/>
    </location>
</feature>
<keyword evidence="3" id="KW-1185">Reference proteome</keyword>
<proteinExistence type="predicted"/>
<dbReference type="EMBL" id="WFLN01000008">
    <property type="protein sequence ID" value="KAB8029160.1"/>
    <property type="molecule type" value="Genomic_DNA"/>
</dbReference>
<protein>
    <recommendedName>
        <fullName evidence="4">Lipoprotein</fullName>
    </recommendedName>
</protein>
<sequence>MKNKYILKYIFSIFILSTAPLYFSCGTDNLFSSLSSKSQKNKAQDNIIEGNYSAAISILEPYVTNNPNDTQAIGMLGTAYMLSAGFNLLNITVDISNSSSSSKNNFQAILASLPSGTASNISYMTKAVNILSTISSAQRSSEQNYQLALAQAGLAILIVKSDCLDSSGKISTTQTNAMSASDSTSVYTNLQNAQTNLASAGISPGTTSGSAMLANLFTQISNTAGGSNNLKVTNFIIAQE</sequence>
<dbReference type="AlphaFoldDB" id="A0A833JDY9"/>
<keyword evidence="1" id="KW-0732">Signal</keyword>
<dbReference type="RefSeq" id="WP_152213501.1">
    <property type="nucleotide sequence ID" value="NZ_WFLN01000008.1"/>
</dbReference>
<dbReference type="Proteomes" id="UP000442694">
    <property type="component" value="Unassembled WGS sequence"/>
</dbReference>
<evidence type="ECO:0000313" key="3">
    <source>
        <dbReference type="Proteomes" id="UP000442694"/>
    </source>
</evidence>
<evidence type="ECO:0000313" key="2">
    <source>
        <dbReference type="EMBL" id="KAB8029160.1"/>
    </source>
</evidence>